<feature type="transmembrane region" description="Helical" evidence="1">
    <location>
        <begin position="425"/>
        <end position="445"/>
    </location>
</feature>
<comment type="caution">
    <text evidence="2">The sequence shown here is derived from an EMBL/GenBank/DDBJ whole genome shotgun (WGS) entry which is preliminary data.</text>
</comment>
<feature type="transmembrane region" description="Helical" evidence="1">
    <location>
        <begin position="99"/>
        <end position="117"/>
    </location>
</feature>
<protein>
    <recommendedName>
        <fullName evidence="4">Glycosyltransferase RgtA/B/C/D-like domain-containing protein</fullName>
    </recommendedName>
</protein>
<dbReference type="Proteomes" id="UP000823123">
    <property type="component" value="Unassembled WGS sequence"/>
</dbReference>
<reference evidence="2 3" key="1">
    <citation type="submission" date="2020-09" db="EMBL/GenBank/DDBJ databases">
        <title>Parvimonas S3374 sp. nov.</title>
        <authorList>
            <person name="Buhl M."/>
        </authorList>
    </citation>
    <scope>NUCLEOTIDE SEQUENCE [LARGE SCALE GENOMIC DNA]</scope>
    <source>
        <strain evidence="2 3">S3374</strain>
    </source>
</reference>
<keyword evidence="1" id="KW-0472">Membrane</keyword>
<sequence length="448" mass="53045">MYCIKEGIGVLPLSNSHPYLYIYTVGLFGKLGLKYFSSVGIGIGIFNFINLIFTSIVYSLLLYKLFEFKFNKKLKIALYFYFCVNPYFIVYSFTLYKDVILGNFLLLFVLLMIEMIYNPKIFFSKNISIIYFLISVFGVFMLHRKAIIYVIVGLVFLLFGTQKKYRINTLTLIFLSIIFCFSANKITKSILKPLESSMKYDYLSTRFQQLASVAKYHPESFSENELKLCDKIFGLEKIKNDFDPYCADPIKNHIREDNFKDLKNDFFKLWFKMYLKHPKTNIDAILNLSLSYFYPYKFREGMWIGDYYEHMYETKTDWFTFKTFDKTSNLQLKEKYGYFDKGWNQNTDFKEINKLKKTTTNIIYSIASYPVISSFLKAGFATWLLILSIGYSILKRNKKIRPLIYLCLSIVLTCIYSPIVNYYRYSYLIFITVPILIPLLFVNSYKKE</sequence>
<evidence type="ECO:0000313" key="3">
    <source>
        <dbReference type="Proteomes" id="UP000823123"/>
    </source>
</evidence>
<keyword evidence="3" id="KW-1185">Reference proteome</keyword>
<evidence type="ECO:0000313" key="2">
    <source>
        <dbReference type="EMBL" id="MBK1468996.1"/>
    </source>
</evidence>
<name>A0ABS1CA74_9FIRM</name>
<gene>
    <name evidence="2" type="ORF">IBJ83_06660</name>
</gene>
<keyword evidence="1" id="KW-1133">Transmembrane helix</keyword>
<dbReference type="EMBL" id="JACVDA010000019">
    <property type="protein sequence ID" value="MBK1468996.1"/>
    <property type="molecule type" value="Genomic_DNA"/>
</dbReference>
<feature type="transmembrane region" description="Helical" evidence="1">
    <location>
        <begin position="74"/>
        <end position="93"/>
    </location>
</feature>
<keyword evidence="1" id="KW-0812">Transmembrane</keyword>
<dbReference type="RefSeq" id="WP_201275859.1">
    <property type="nucleotide sequence ID" value="NZ_JACVDA010000019.1"/>
</dbReference>
<feature type="transmembrane region" description="Helical" evidence="1">
    <location>
        <begin position="35"/>
        <end position="62"/>
    </location>
</feature>
<evidence type="ECO:0008006" key="4">
    <source>
        <dbReference type="Google" id="ProtNLM"/>
    </source>
</evidence>
<feature type="transmembrane region" description="Helical" evidence="1">
    <location>
        <begin position="165"/>
        <end position="183"/>
    </location>
</feature>
<feature type="transmembrane region" description="Helical" evidence="1">
    <location>
        <begin position="403"/>
        <end position="419"/>
    </location>
</feature>
<evidence type="ECO:0000256" key="1">
    <source>
        <dbReference type="SAM" id="Phobius"/>
    </source>
</evidence>
<proteinExistence type="predicted"/>
<accession>A0ABS1CA74</accession>
<dbReference type="Pfam" id="PF19484">
    <property type="entry name" value="DUF6020"/>
    <property type="match status" value="1"/>
</dbReference>
<organism evidence="2 3">
    <name type="scientific">Parvimonas parva</name>
    <dbReference type="NCBI Taxonomy" id="2769485"/>
    <lineage>
        <taxon>Bacteria</taxon>
        <taxon>Bacillati</taxon>
        <taxon>Bacillota</taxon>
        <taxon>Tissierellia</taxon>
        <taxon>Tissierellales</taxon>
        <taxon>Peptoniphilaceae</taxon>
        <taxon>Parvimonas</taxon>
    </lineage>
</organism>
<dbReference type="InterPro" id="IPR046062">
    <property type="entry name" value="DUF6020"/>
</dbReference>
<feature type="transmembrane region" description="Helical" evidence="1">
    <location>
        <begin position="129"/>
        <end position="159"/>
    </location>
</feature>